<dbReference type="Proteomes" id="UP001234602">
    <property type="component" value="Unassembled WGS sequence"/>
</dbReference>
<evidence type="ECO:0000313" key="1">
    <source>
        <dbReference type="EMBL" id="MDM5453304.1"/>
    </source>
</evidence>
<dbReference type="EMBL" id="JAUCEY010000008">
    <property type="protein sequence ID" value="MDM5453304.1"/>
    <property type="molecule type" value="Genomic_DNA"/>
</dbReference>
<comment type="caution">
    <text evidence="1">The sequence shown here is derived from an EMBL/GenBank/DDBJ whole genome shotgun (WGS) entry which is preliminary data.</text>
</comment>
<gene>
    <name evidence="1" type="ORF">QUF89_14065</name>
</gene>
<protein>
    <submittedName>
        <fullName evidence="1">Uncharacterized protein</fullName>
    </submittedName>
</protein>
<accession>A0AAW7ID65</accession>
<organism evidence="1 2">
    <name type="scientific">Peribacillus simplex</name>
    <dbReference type="NCBI Taxonomy" id="1478"/>
    <lineage>
        <taxon>Bacteria</taxon>
        <taxon>Bacillati</taxon>
        <taxon>Bacillota</taxon>
        <taxon>Bacilli</taxon>
        <taxon>Bacillales</taxon>
        <taxon>Bacillaceae</taxon>
        <taxon>Peribacillus</taxon>
    </lineage>
</organism>
<name>A0AAW7ID65_9BACI</name>
<evidence type="ECO:0000313" key="2">
    <source>
        <dbReference type="Proteomes" id="UP001234602"/>
    </source>
</evidence>
<dbReference type="RefSeq" id="WP_284149531.1">
    <property type="nucleotide sequence ID" value="NZ_CP011008.1"/>
</dbReference>
<sequence length="44" mass="5292">MPWNKNDYPISMKNLDEDLGKGPLKSRMHYWMMDMGMEKSFQLP</sequence>
<dbReference type="AlphaFoldDB" id="A0AAW7ID65"/>
<reference evidence="1" key="1">
    <citation type="submission" date="2023-06" db="EMBL/GenBank/DDBJ databases">
        <title>Comparative genomics of Bacillaceae isolates and their secondary metabolite potential.</title>
        <authorList>
            <person name="Song L."/>
            <person name="Nielsen L.J."/>
            <person name="Mohite O."/>
            <person name="Xu X."/>
            <person name="Weber T."/>
            <person name="Kovacs A.T."/>
        </authorList>
    </citation>
    <scope>NUCLEOTIDE SEQUENCE</scope>
    <source>
        <strain evidence="1">D8_B_37</strain>
    </source>
</reference>
<proteinExistence type="predicted"/>